<proteinExistence type="inferred from homology"/>
<dbReference type="SMART" id="SM00685">
    <property type="entry name" value="DM14"/>
    <property type="match status" value="1"/>
</dbReference>
<organism evidence="4 5">
    <name type="scientific">Geranomyces variabilis</name>
    <dbReference type="NCBI Taxonomy" id="109894"/>
    <lineage>
        <taxon>Eukaryota</taxon>
        <taxon>Fungi</taxon>
        <taxon>Fungi incertae sedis</taxon>
        <taxon>Chytridiomycota</taxon>
        <taxon>Chytridiomycota incertae sedis</taxon>
        <taxon>Chytridiomycetes</taxon>
        <taxon>Spizellomycetales</taxon>
        <taxon>Powellomycetaceae</taxon>
        <taxon>Geranomyces</taxon>
    </lineage>
</organism>
<feature type="compositionally biased region" description="Low complexity" evidence="2">
    <location>
        <begin position="114"/>
        <end position="127"/>
    </location>
</feature>
<feature type="compositionally biased region" description="Low complexity" evidence="2">
    <location>
        <begin position="759"/>
        <end position="785"/>
    </location>
</feature>
<dbReference type="InterPro" id="IPR039725">
    <property type="entry name" value="CC2D1A/B"/>
</dbReference>
<evidence type="ECO:0000313" key="4">
    <source>
        <dbReference type="EMBL" id="KAJ3174807.1"/>
    </source>
</evidence>
<dbReference type="EMBL" id="JADGJQ010000060">
    <property type="protein sequence ID" value="KAJ3174807.1"/>
    <property type="molecule type" value="Genomic_DNA"/>
</dbReference>
<feature type="compositionally biased region" description="Polar residues" evidence="2">
    <location>
        <begin position="372"/>
        <end position="382"/>
    </location>
</feature>
<feature type="region of interest" description="Disordered" evidence="2">
    <location>
        <begin position="100"/>
        <end position="127"/>
    </location>
</feature>
<accession>A0AAD5TFJ5</accession>
<dbReference type="PANTHER" id="PTHR13076">
    <property type="entry name" value="COILED-COIL AND C2 DOMAIN-CONTAINING PROTEIN 1-LIKE"/>
    <property type="match status" value="1"/>
</dbReference>
<comment type="similarity">
    <text evidence="1">Belongs to the CC2D1 family.</text>
</comment>
<feature type="compositionally biased region" description="Low complexity" evidence="2">
    <location>
        <begin position="360"/>
        <end position="371"/>
    </location>
</feature>
<feature type="compositionally biased region" description="Low complexity" evidence="2">
    <location>
        <begin position="214"/>
        <end position="237"/>
    </location>
</feature>
<comment type="caution">
    <text evidence="4">The sequence shown here is derived from an EMBL/GenBank/DDBJ whole genome shotgun (WGS) entry which is preliminary data.</text>
</comment>
<feature type="region of interest" description="Disordered" evidence="2">
    <location>
        <begin position="149"/>
        <end position="291"/>
    </location>
</feature>
<sequence length="919" mass="97493">MSIKSHRDAALNQNCQPRPRRLDLLCKRYLPSTEMWGWGGSSAKNKSKSDGKQKAAASDNSYGGDHDDLAGLGTGISGEFDDFSDSDMNDPALLAELAKLADPPPKAKAKPKAKPSAAAPAPAARDGTAAGASALVDVESIMAGIDLSDDKEIPFDESDMNDPELLAALGAIAGGGGSDSETNLSDEENHLAASPPKAEDSRTPEQMRPPPAGPVATTPTTTAPPQTKPQAAPTRTPSDAAAAVNPSPQLSKSTPAGDAPIRPTIVPPPDLARKKAEAAARPANPNTLEVVSRRQLEYKKFAQDAKRAGDVPRARDYLIRAKRMQDDVDALTVGAELPPEYELPPHPSTVKFENQTNTNQNPAAAATRTPTKSAAPSQTPQGVSPAGKLTPAKRSTISPGMTVRTADGTQLGVVAKEKIDLSSNQDPTAGGLHASTSAPDLLQHFETTLENQIATCTNVAAHYFKQNKKQEALAFHQMKKAMLPDLETIRVLRAAPNASNVAPPAFRYTTLSYDIEQVNPDVDANEMMIEIVRAWDLGSREIKGDEIDSYVAYDIGWPPEDADALVPVASEGKGDTSVVKRSGAPDYSFTKKIPIVRTRPFQRFLERKKATFEVFHYHRGFLLMSKKVSLGRIQVPLTALLTKCEVHEAAELADANNPRKLTGGKLEVRIKMRTPLVKPDIIKKEQRWLTLDFGGAGGNSHATPASPARQHAAVASAVAGAVATVANSVAATSPVASQPVNSGSPSVPTTTPRKPPVVSPAAASTAPSPAKSSPATASPASAVSPGTVDEDAVDDAALQFESPDNIVSNGVLEKELGEIDREIVLLKTAKKPIPDSLTDRKMAYQLRMNTLVFRVQTGALSMADYVVEVKASIQQTKKWALMFKDARRMDLAKTALARIKMMQGEVAEVEAALAEGGGG</sequence>
<feature type="region of interest" description="Disordered" evidence="2">
    <location>
        <begin position="37"/>
        <end position="70"/>
    </location>
</feature>
<feature type="region of interest" description="Disordered" evidence="2">
    <location>
        <begin position="732"/>
        <end position="788"/>
    </location>
</feature>
<dbReference type="GO" id="GO:0001227">
    <property type="term" value="F:DNA-binding transcription repressor activity, RNA polymerase II-specific"/>
    <property type="evidence" value="ECO:0007669"/>
    <property type="project" value="InterPro"/>
</dbReference>
<keyword evidence="5" id="KW-1185">Reference proteome</keyword>
<feature type="domain" description="C2" evidence="3">
    <location>
        <begin position="503"/>
        <end position="650"/>
    </location>
</feature>
<reference evidence="4" key="1">
    <citation type="submission" date="2020-05" db="EMBL/GenBank/DDBJ databases">
        <title>Phylogenomic resolution of chytrid fungi.</title>
        <authorList>
            <person name="Stajich J.E."/>
            <person name="Amses K."/>
            <person name="Simmons R."/>
            <person name="Seto K."/>
            <person name="Myers J."/>
            <person name="Bonds A."/>
            <person name="Quandt C.A."/>
            <person name="Barry K."/>
            <person name="Liu P."/>
            <person name="Grigoriev I."/>
            <person name="Longcore J.E."/>
            <person name="James T.Y."/>
        </authorList>
    </citation>
    <scope>NUCLEOTIDE SEQUENCE</scope>
    <source>
        <strain evidence="4">JEL0379</strain>
    </source>
</reference>
<dbReference type="InterPro" id="IPR035892">
    <property type="entry name" value="C2_domain_sf"/>
</dbReference>
<dbReference type="PROSITE" id="PS50004">
    <property type="entry name" value="C2"/>
    <property type="match status" value="1"/>
</dbReference>
<dbReference type="Proteomes" id="UP001212152">
    <property type="component" value="Unassembled WGS sequence"/>
</dbReference>
<dbReference type="PANTHER" id="PTHR13076:SF9">
    <property type="entry name" value="COILED-COIL AND C2 DOMAIN-CONTAINING PROTEIN 1-LIKE"/>
    <property type="match status" value="1"/>
</dbReference>
<dbReference type="AlphaFoldDB" id="A0AAD5TFJ5"/>
<dbReference type="InterPro" id="IPR006608">
    <property type="entry name" value="CC2D1A/B_DM14"/>
</dbReference>
<dbReference type="Gene3D" id="2.60.40.150">
    <property type="entry name" value="C2 domain"/>
    <property type="match status" value="1"/>
</dbReference>
<feature type="region of interest" description="Disordered" evidence="2">
    <location>
        <begin position="360"/>
        <end position="403"/>
    </location>
</feature>
<evidence type="ECO:0000259" key="3">
    <source>
        <dbReference type="PROSITE" id="PS50004"/>
    </source>
</evidence>
<evidence type="ECO:0000256" key="1">
    <source>
        <dbReference type="ARBA" id="ARBA00010672"/>
    </source>
</evidence>
<name>A0AAD5TFJ5_9FUNG</name>
<evidence type="ECO:0000313" key="5">
    <source>
        <dbReference type="Proteomes" id="UP001212152"/>
    </source>
</evidence>
<evidence type="ECO:0000256" key="2">
    <source>
        <dbReference type="SAM" id="MobiDB-lite"/>
    </source>
</evidence>
<gene>
    <name evidence="4" type="primary">CC2D1B</name>
    <name evidence="4" type="ORF">HDU87_006923</name>
</gene>
<dbReference type="InterPro" id="IPR000008">
    <property type="entry name" value="C2_dom"/>
</dbReference>
<protein>
    <submittedName>
        <fullName evidence="4">Coiled-coil and C2 domain-containing protein 1B</fullName>
    </submittedName>
</protein>